<gene>
    <name evidence="2" type="ORF">A2527_00165</name>
</gene>
<name>A0A1F6GFQ5_9PROT</name>
<comment type="caution">
    <text evidence="2">The sequence shown here is derived from an EMBL/GenBank/DDBJ whole genome shotgun (WGS) entry which is preliminary data.</text>
</comment>
<sequence>MDNHNFFCDLRGQRVNLMACPACKLHPCSRLNAADLSLLSGSPFLSRRVESLDPGKTRMFVIKYQDGSLKEVADLNPNDPDPELMEGVETVYQISREWIPRWVLRPKSKEERQRIIQGELPESEGEDSDPIQVSFI</sequence>
<dbReference type="STRING" id="1817772.A2527_00165"/>
<protein>
    <submittedName>
        <fullName evidence="2">Uncharacterized protein</fullName>
    </submittedName>
</protein>
<dbReference type="EMBL" id="MFNE01000007">
    <property type="protein sequence ID" value="OGG96928.1"/>
    <property type="molecule type" value="Genomic_DNA"/>
</dbReference>
<evidence type="ECO:0000313" key="3">
    <source>
        <dbReference type="Proteomes" id="UP000178449"/>
    </source>
</evidence>
<proteinExistence type="predicted"/>
<organism evidence="2 3">
    <name type="scientific">Candidatus Lambdaproteobacteria bacterium RIFOXYD2_FULL_50_16</name>
    <dbReference type="NCBI Taxonomy" id="1817772"/>
    <lineage>
        <taxon>Bacteria</taxon>
        <taxon>Pseudomonadati</taxon>
        <taxon>Pseudomonadota</taxon>
        <taxon>Candidatus Lambdaproteobacteria</taxon>
    </lineage>
</organism>
<dbReference type="AlphaFoldDB" id="A0A1F6GFQ5"/>
<evidence type="ECO:0000313" key="2">
    <source>
        <dbReference type="EMBL" id="OGG96928.1"/>
    </source>
</evidence>
<reference evidence="2 3" key="1">
    <citation type="journal article" date="2016" name="Nat. Commun.">
        <title>Thousands of microbial genomes shed light on interconnected biogeochemical processes in an aquifer system.</title>
        <authorList>
            <person name="Anantharaman K."/>
            <person name="Brown C.T."/>
            <person name="Hug L.A."/>
            <person name="Sharon I."/>
            <person name="Castelle C.J."/>
            <person name="Probst A.J."/>
            <person name="Thomas B.C."/>
            <person name="Singh A."/>
            <person name="Wilkins M.J."/>
            <person name="Karaoz U."/>
            <person name="Brodie E.L."/>
            <person name="Williams K.H."/>
            <person name="Hubbard S.S."/>
            <person name="Banfield J.F."/>
        </authorList>
    </citation>
    <scope>NUCLEOTIDE SEQUENCE [LARGE SCALE GENOMIC DNA]</scope>
</reference>
<feature type="region of interest" description="Disordered" evidence="1">
    <location>
        <begin position="116"/>
        <end position="136"/>
    </location>
</feature>
<evidence type="ECO:0000256" key="1">
    <source>
        <dbReference type="SAM" id="MobiDB-lite"/>
    </source>
</evidence>
<accession>A0A1F6GFQ5</accession>
<dbReference type="Proteomes" id="UP000178449">
    <property type="component" value="Unassembled WGS sequence"/>
</dbReference>